<evidence type="ECO:0000313" key="3">
    <source>
        <dbReference type="Proteomes" id="UP000494119"/>
    </source>
</evidence>
<gene>
    <name evidence="2" type="ORF">LMG28688_04360</name>
</gene>
<name>A0A6J5GA13_9BURK</name>
<reference evidence="2 3" key="1">
    <citation type="submission" date="2020-04" db="EMBL/GenBank/DDBJ databases">
        <authorList>
            <person name="De Canck E."/>
        </authorList>
    </citation>
    <scope>NUCLEOTIDE SEQUENCE [LARGE SCALE GENOMIC DNA]</scope>
    <source>
        <strain evidence="2 3">LMG 28688</strain>
    </source>
</reference>
<sequence length="175" mass="18592">MGTLKQRGLLVSTSMLLIAGTYAVSAWAQIARPVGTQYAQPTAPMAAPGQSAPLAPTAPPTSTTAAAHTTTPGASQQMLYYVCGNMNIDGHVTSPDPQHPFNLGVSFISSSGNAPLTEVSVKVRRHGRVLMDFIAAGPHCLFSVPDADYRIEGTYRGEMKFEIVQTGTMNAQIKW</sequence>
<proteinExistence type="predicted"/>
<dbReference type="AlphaFoldDB" id="A0A6J5GA13"/>
<organism evidence="2 3">
    <name type="scientific">Paraburkholderia caffeinitolerans</name>
    <dbReference type="NCBI Taxonomy" id="1723730"/>
    <lineage>
        <taxon>Bacteria</taxon>
        <taxon>Pseudomonadati</taxon>
        <taxon>Pseudomonadota</taxon>
        <taxon>Betaproteobacteria</taxon>
        <taxon>Burkholderiales</taxon>
        <taxon>Burkholderiaceae</taxon>
        <taxon>Paraburkholderia</taxon>
    </lineage>
</organism>
<feature type="region of interest" description="Disordered" evidence="1">
    <location>
        <begin position="40"/>
        <end position="69"/>
    </location>
</feature>
<accession>A0A6J5GA13</accession>
<dbReference type="Proteomes" id="UP000494119">
    <property type="component" value="Unassembled WGS sequence"/>
</dbReference>
<evidence type="ECO:0000256" key="1">
    <source>
        <dbReference type="SAM" id="MobiDB-lite"/>
    </source>
</evidence>
<evidence type="ECO:0000313" key="2">
    <source>
        <dbReference type="EMBL" id="CAB3796652.1"/>
    </source>
</evidence>
<keyword evidence="3" id="KW-1185">Reference proteome</keyword>
<feature type="compositionally biased region" description="Low complexity" evidence="1">
    <location>
        <begin position="52"/>
        <end position="69"/>
    </location>
</feature>
<protein>
    <submittedName>
        <fullName evidence="2">Uncharacterized protein</fullName>
    </submittedName>
</protein>
<dbReference type="EMBL" id="CADIKL010000023">
    <property type="protein sequence ID" value="CAB3796652.1"/>
    <property type="molecule type" value="Genomic_DNA"/>
</dbReference>